<keyword evidence="11" id="KW-1185">Reference proteome</keyword>
<comment type="similarity">
    <text evidence="6">Belongs to the YccS/YhfK family.</text>
</comment>
<dbReference type="Pfam" id="PF13515">
    <property type="entry name" value="FUSC_2"/>
    <property type="match status" value="1"/>
</dbReference>
<keyword evidence="2" id="KW-1003">Cell membrane</keyword>
<evidence type="ECO:0000256" key="7">
    <source>
        <dbReference type="SAM" id="MobiDB-lite"/>
    </source>
</evidence>
<reference evidence="10 11" key="1">
    <citation type="submission" date="2017-04" db="EMBL/GenBank/DDBJ databases">
        <title>The new phylogeny of genus Mycobacterium.</title>
        <authorList>
            <person name="Tortoli E."/>
            <person name="Trovato A."/>
            <person name="Cirillo D.M."/>
        </authorList>
    </citation>
    <scope>NUCLEOTIDE SEQUENCE [LARGE SCALE GENOMIC DNA]</scope>
    <source>
        <strain evidence="10 11">KCTC 19819</strain>
    </source>
</reference>
<proteinExistence type="inferred from homology"/>
<feature type="domain" description="Integral membrane bound transporter" evidence="9">
    <location>
        <begin position="429"/>
        <end position="554"/>
    </location>
</feature>
<evidence type="ECO:0000256" key="8">
    <source>
        <dbReference type="SAM" id="Phobius"/>
    </source>
</evidence>
<accession>A0AA91PEM0</accession>
<dbReference type="PANTHER" id="PTHR30509:SF9">
    <property type="entry name" value="MULTIDRUG RESISTANCE PROTEIN MDTO"/>
    <property type="match status" value="1"/>
</dbReference>
<evidence type="ECO:0000256" key="1">
    <source>
        <dbReference type="ARBA" id="ARBA00004651"/>
    </source>
</evidence>
<evidence type="ECO:0000256" key="6">
    <source>
        <dbReference type="ARBA" id="ARBA00043993"/>
    </source>
</evidence>
<feature type="region of interest" description="Disordered" evidence="7">
    <location>
        <begin position="392"/>
        <end position="415"/>
    </location>
</feature>
<feature type="transmembrane region" description="Helical" evidence="8">
    <location>
        <begin position="443"/>
        <end position="463"/>
    </location>
</feature>
<feature type="transmembrane region" description="Helical" evidence="8">
    <location>
        <begin position="516"/>
        <end position="534"/>
    </location>
</feature>
<feature type="transmembrane region" description="Helical" evidence="8">
    <location>
        <begin position="141"/>
        <end position="157"/>
    </location>
</feature>
<feature type="transmembrane region" description="Helical" evidence="8">
    <location>
        <begin position="540"/>
        <end position="561"/>
    </location>
</feature>
<evidence type="ECO:0000256" key="4">
    <source>
        <dbReference type="ARBA" id="ARBA00022989"/>
    </source>
</evidence>
<evidence type="ECO:0000313" key="10">
    <source>
        <dbReference type="EMBL" id="OSC33824.1"/>
    </source>
</evidence>
<evidence type="ECO:0000256" key="3">
    <source>
        <dbReference type="ARBA" id="ARBA00022692"/>
    </source>
</evidence>
<feature type="transmembrane region" description="Helical" evidence="8">
    <location>
        <begin position="420"/>
        <end position="437"/>
    </location>
</feature>
<comment type="subcellular location">
    <subcellularLocation>
        <location evidence="1">Cell membrane</location>
        <topology evidence="1">Multi-pass membrane protein</topology>
    </subcellularLocation>
</comment>
<keyword evidence="3 8" id="KW-0812">Transmembrane</keyword>
<feature type="transmembrane region" description="Helical" evidence="8">
    <location>
        <begin position="190"/>
        <end position="210"/>
    </location>
</feature>
<gene>
    <name evidence="10" type="ORF">B8W67_09050</name>
</gene>
<protein>
    <recommendedName>
        <fullName evidence="9">Integral membrane bound transporter domain-containing protein</fullName>
    </recommendedName>
</protein>
<evidence type="ECO:0000256" key="5">
    <source>
        <dbReference type="ARBA" id="ARBA00023136"/>
    </source>
</evidence>
<evidence type="ECO:0000256" key="2">
    <source>
        <dbReference type="ARBA" id="ARBA00022475"/>
    </source>
</evidence>
<feature type="transmembrane region" description="Helical" evidence="8">
    <location>
        <begin position="470"/>
        <end position="487"/>
    </location>
</feature>
<organism evidence="10 11">
    <name type="scientific">Mycolicibacillus koreensis</name>
    <dbReference type="NCBI Taxonomy" id="1069220"/>
    <lineage>
        <taxon>Bacteria</taxon>
        <taxon>Bacillati</taxon>
        <taxon>Actinomycetota</taxon>
        <taxon>Actinomycetes</taxon>
        <taxon>Mycobacteriales</taxon>
        <taxon>Mycobacteriaceae</taxon>
        <taxon>Mycolicibacillus</taxon>
    </lineage>
</organism>
<keyword evidence="4 8" id="KW-1133">Transmembrane helix</keyword>
<sequence length="749" mass="78790">MGQGTRGSLCRARSRRKRGAVAGRSGVLGAGRGGALSPVAGRFLVEQARTWAVGSDPGLLRLQTAIRTTIALGVALGVLYLLALATGAPVTVSVLGAVVAMISARAVNEPDPRRQRITLLLLPVPAAAAITVASLLGPHWIAADVVFVAITFVAVYVRRFGPRGMALGMVAVMTYFFTLFLEATPAELPWLIAAVAVGAACTLLISSYLLPDRPERVLHRTVRALRARMAIVAETAADVVAAGPDDERRRRRLAVRVARLNETALMAQSQIEEKVDPALVWPGVDGADLALRLFDAELTFERVAITAGRAAGADLAPATRSQVAAVLSDLAAEMRVPRSVGLDRVEAAARPLITADPAGTRGTELYARRVGMAVTDAVAVIRRIRELAERGSASPAAPLATQSAPEPPDGDGMRPTTRQAIQVTVAVSLAIVAGEALSPARWYWAVIAAFVTFAGTTSFGETLTKGWQRLLGTVLGVPAGVLVATAVSGRPGAAVLLIFVCLFAAFYLMKVSYALMIFWITTVLALLYGLLGQFSLDVLVLRIEETAIGAVIGVGVALLVLPTRTKTAIRDAACAFLTALSESVDTSVAALAGDTVHPTDQARRVHTQLQQFRTAAKPVTVGIAGIAGRNTMRRSLRLVNACDHYARALARASAVPTTQSRQVTNLIAAAAAQTRANIDALIAHLQRRDPRGLRSATDLLDAAEALATPTAGPDTENRRVAGAVQALRQIDRALLDAAVDLGVPTVNLW</sequence>
<feature type="transmembrane region" description="Helical" evidence="8">
    <location>
        <begin position="493"/>
        <end position="509"/>
    </location>
</feature>
<comment type="caution">
    <text evidence="10">The sequence shown here is derived from an EMBL/GenBank/DDBJ whole genome shotgun (WGS) entry which is preliminary data.</text>
</comment>
<evidence type="ECO:0000259" key="9">
    <source>
        <dbReference type="Pfam" id="PF13515"/>
    </source>
</evidence>
<keyword evidence="5 8" id="KW-0472">Membrane</keyword>
<dbReference type="InterPro" id="IPR049453">
    <property type="entry name" value="Memb_transporter_dom"/>
</dbReference>
<dbReference type="PANTHER" id="PTHR30509">
    <property type="entry name" value="P-HYDROXYBENZOIC ACID EFFLUX PUMP SUBUNIT-RELATED"/>
    <property type="match status" value="1"/>
</dbReference>
<feature type="transmembrane region" description="Helical" evidence="8">
    <location>
        <begin position="119"/>
        <end position="135"/>
    </location>
</feature>
<dbReference type="AlphaFoldDB" id="A0AA91PEM0"/>
<name>A0AA91PEM0_9MYCO</name>
<evidence type="ECO:0000313" key="11">
    <source>
        <dbReference type="Proteomes" id="UP000193577"/>
    </source>
</evidence>
<dbReference type="GO" id="GO:0005886">
    <property type="term" value="C:plasma membrane"/>
    <property type="evidence" value="ECO:0007669"/>
    <property type="project" value="UniProtKB-SubCell"/>
</dbReference>
<dbReference type="EMBL" id="NCXO01000016">
    <property type="protein sequence ID" value="OSC33824.1"/>
    <property type="molecule type" value="Genomic_DNA"/>
</dbReference>
<dbReference type="Proteomes" id="UP000193577">
    <property type="component" value="Unassembled WGS sequence"/>
</dbReference>
<feature type="transmembrane region" description="Helical" evidence="8">
    <location>
        <begin position="164"/>
        <end position="184"/>
    </location>
</feature>